<gene>
    <name evidence="1" type="ORF">SDC9_160346</name>
</gene>
<sequence length="186" mass="19750">MAAGLLLHQAQRSVEREGGLVRTERDQRVEDVGDGDDASFERNIGAAQAVRVAAAVPLLVVAESNDAGGFEQFVVVLADDLGTHHRVLVHDLPFFGVELAGFEQDGVGDADLADVVHRRRVEDDVGRFFPHAVRQGDQAGVVAHAQHVVAGFVVLEFGGAAEAPDDLLAGGEQFQSALADHALEFP</sequence>
<dbReference type="AlphaFoldDB" id="A0A645FHA8"/>
<evidence type="ECO:0000313" key="1">
    <source>
        <dbReference type="EMBL" id="MPN13026.1"/>
    </source>
</evidence>
<reference evidence="1" key="1">
    <citation type="submission" date="2019-08" db="EMBL/GenBank/DDBJ databases">
        <authorList>
            <person name="Kucharzyk K."/>
            <person name="Murdoch R.W."/>
            <person name="Higgins S."/>
            <person name="Loffler F."/>
        </authorList>
    </citation>
    <scope>NUCLEOTIDE SEQUENCE</scope>
</reference>
<proteinExistence type="predicted"/>
<organism evidence="1">
    <name type="scientific">bioreactor metagenome</name>
    <dbReference type="NCBI Taxonomy" id="1076179"/>
    <lineage>
        <taxon>unclassified sequences</taxon>
        <taxon>metagenomes</taxon>
        <taxon>ecological metagenomes</taxon>
    </lineage>
</organism>
<comment type="caution">
    <text evidence="1">The sequence shown here is derived from an EMBL/GenBank/DDBJ whole genome shotgun (WGS) entry which is preliminary data.</text>
</comment>
<name>A0A645FHA8_9ZZZZ</name>
<accession>A0A645FHA8</accession>
<protein>
    <submittedName>
        <fullName evidence="1">Uncharacterized protein</fullName>
    </submittedName>
</protein>
<dbReference type="EMBL" id="VSSQ01059473">
    <property type="protein sequence ID" value="MPN13026.1"/>
    <property type="molecule type" value="Genomic_DNA"/>
</dbReference>